<evidence type="ECO:0000313" key="2">
    <source>
        <dbReference type="EMBL" id="CAA9481626.1"/>
    </source>
</evidence>
<gene>
    <name evidence="2" type="ORF">AVDCRST_MAG96-1040</name>
</gene>
<dbReference type="SUPFAM" id="SSF56349">
    <property type="entry name" value="DNA breaking-rejoining enzymes"/>
    <property type="match status" value="1"/>
</dbReference>
<dbReference type="AlphaFoldDB" id="A0A6J4RTE7"/>
<protein>
    <submittedName>
        <fullName evidence="2">Uncharacterized protein</fullName>
    </submittedName>
</protein>
<evidence type="ECO:0000256" key="1">
    <source>
        <dbReference type="ARBA" id="ARBA00023172"/>
    </source>
</evidence>
<dbReference type="GO" id="GO:0003677">
    <property type="term" value="F:DNA binding"/>
    <property type="evidence" value="ECO:0007669"/>
    <property type="project" value="InterPro"/>
</dbReference>
<dbReference type="InterPro" id="IPR013762">
    <property type="entry name" value="Integrase-like_cat_sf"/>
</dbReference>
<dbReference type="EMBL" id="CADCVN010000392">
    <property type="protein sequence ID" value="CAA9481626.1"/>
    <property type="molecule type" value="Genomic_DNA"/>
</dbReference>
<dbReference type="Gene3D" id="1.10.443.10">
    <property type="entry name" value="Intergrase catalytic core"/>
    <property type="match status" value="1"/>
</dbReference>
<organism evidence="2">
    <name type="scientific">uncultured Segetibacter sp</name>
    <dbReference type="NCBI Taxonomy" id="481133"/>
    <lineage>
        <taxon>Bacteria</taxon>
        <taxon>Pseudomonadati</taxon>
        <taxon>Bacteroidota</taxon>
        <taxon>Chitinophagia</taxon>
        <taxon>Chitinophagales</taxon>
        <taxon>Chitinophagaceae</taxon>
        <taxon>Segetibacter</taxon>
        <taxon>environmental samples</taxon>
    </lineage>
</organism>
<keyword evidence="1" id="KW-0233">DNA recombination</keyword>
<dbReference type="GO" id="GO:0006310">
    <property type="term" value="P:DNA recombination"/>
    <property type="evidence" value="ECO:0007669"/>
    <property type="project" value="UniProtKB-KW"/>
</dbReference>
<dbReference type="GO" id="GO:0015074">
    <property type="term" value="P:DNA integration"/>
    <property type="evidence" value="ECO:0007669"/>
    <property type="project" value="InterPro"/>
</dbReference>
<name>A0A6J4RTE7_9BACT</name>
<dbReference type="InterPro" id="IPR011010">
    <property type="entry name" value="DNA_brk_join_enz"/>
</dbReference>
<reference evidence="2" key="1">
    <citation type="submission" date="2020-02" db="EMBL/GenBank/DDBJ databases">
        <authorList>
            <person name="Meier V. D."/>
        </authorList>
    </citation>
    <scope>NUCLEOTIDE SEQUENCE</scope>
    <source>
        <strain evidence="2">AVDCRST_MAG96</strain>
    </source>
</reference>
<sequence>MDAGVSLEKVAALASHESLETTRRYCEPSPHDLALAVELIGEDE</sequence>
<accession>A0A6J4RTE7</accession>
<proteinExistence type="predicted"/>